<name>A0A2R8AH68_9RHOB</name>
<dbReference type="InterPro" id="IPR009288">
    <property type="entry name" value="AIG2-like_dom"/>
</dbReference>
<organism evidence="2 3">
    <name type="scientific">Aliiroseovarius pelagivivens</name>
    <dbReference type="NCBI Taxonomy" id="1639690"/>
    <lineage>
        <taxon>Bacteria</taxon>
        <taxon>Pseudomonadati</taxon>
        <taxon>Pseudomonadota</taxon>
        <taxon>Alphaproteobacteria</taxon>
        <taxon>Rhodobacterales</taxon>
        <taxon>Paracoccaceae</taxon>
        <taxon>Aliiroseovarius</taxon>
    </lineage>
</organism>
<feature type="domain" description="Gamma-glutamylcyclotransferase AIG2-like" evidence="1">
    <location>
        <begin position="11"/>
        <end position="107"/>
    </location>
</feature>
<accession>A0A2R8AH68</accession>
<dbReference type="RefSeq" id="WP_108855516.1">
    <property type="nucleotide sequence ID" value="NZ_OMOI01000001.1"/>
</dbReference>
<reference evidence="2 3" key="1">
    <citation type="submission" date="2018-03" db="EMBL/GenBank/DDBJ databases">
        <authorList>
            <person name="Keele B.F."/>
        </authorList>
    </citation>
    <scope>NUCLEOTIDE SEQUENCE [LARGE SCALE GENOMIC DNA]</scope>
    <source>
        <strain evidence="2 3">CECT 8811</strain>
    </source>
</reference>
<sequence>MSTLANDPHFFGYGSLVNRQTHSYDNPRAARVTGWHRAWRRSPHRALCYLTAVPDSADYIEGLIASVPDADWAALDERERAYARVQLGSEIRHEGGDLDVAIYAIAPGEHHAPTDDNPVLLSYLDVVVQGYFREFGLDGVTHFFETTEGWNAPILNDRADPIYPRAQVLSAEETALVDEGLSRLSAVVKERDETGLSLVRMRGTGA</sequence>
<dbReference type="InterPro" id="IPR036568">
    <property type="entry name" value="GGCT-like_sf"/>
</dbReference>
<dbReference type="AlphaFoldDB" id="A0A2R8AH68"/>
<gene>
    <name evidence="2" type="ORF">ALP8811_00400</name>
</gene>
<protein>
    <recommendedName>
        <fullName evidence="1">Gamma-glutamylcyclotransferase AIG2-like domain-containing protein</fullName>
    </recommendedName>
</protein>
<dbReference type="Gene3D" id="3.10.490.10">
    <property type="entry name" value="Gamma-glutamyl cyclotransferase-like"/>
    <property type="match status" value="1"/>
</dbReference>
<dbReference type="OrthoDB" id="5567366at2"/>
<evidence type="ECO:0000313" key="2">
    <source>
        <dbReference type="EMBL" id="SPF75413.1"/>
    </source>
</evidence>
<dbReference type="Pfam" id="PF06094">
    <property type="entry name" value="GGACT"/>
    <property type="match status" value="1"/>
</dbReference>
<keyword evidence="3" id="KW-1185">Reference proteome</keyword>
<dbReference type="CDD" id="cd06661">
    <property type="entry name" value="GGCT_like"/>
    <property type="match status" value="1"/>
</dbReference>
<dbReference type="SUPFAM" id="SSF110857">
    <property type="entry name" value="Gamma-glutamyl cyclotransferase-like"/>
    <property type="match status" value="1"/>
</dbReference>
<evidence type="ECO:0000259" key="1">
    <source>
        <dbReference type="Pfam" id="PF06094"/>
    </source>
</evidence>
<dbReference type="InterPro" id="IPR013024">
    <property type="entry name" value="GGCT-like"/>
</dbReference>
<dbReference type="EMBL" id="OMOI01000001">
    <property type="protein sequence ID" value="SPF75413.1"/>
    <property type="molecule type" value="Genomic_DNA"/>
</dbReference>
<proteinExistence type="predicted"/>
<dbReference type="Proteomes" id="UP000244911">
    <property type="component" value="Unassembled WGS sequence"/>
</dbReference>
<evidence type="ECO:0000313" key="3">
    <source>
        <dbReference type="Proteomes" id="UP000244911"/>
    </source>
</evidence>